<accession>A0A9N7TGM7</accession>
<protein>
    <submittedName>
        <fullName evidence="2">Uncharacterized protein</fullName>
    </submittedName>
</protein>
<evidence type="ECO:0000313" key="3">
    <source>
        <dbReference type="Proteomes" id="UP001153269"/>
    </source>
</evidence>
<name>A0A9N7TGM7_PLEPL</name>
<evidence type="ECO:0000313" key="2">
    <source>
        <dbReference type="EMBL" id="CAB1412565.1"/>
    </source>
</evidence>
<dbReference type="AlphaFoldDB" id="A0A9N7TGM7"/>
<gene>
    <name evidence="2" type="ORF">PLEPLA_LOCUS258</name>
</gene>
<reference evidence="2" key="1">
    <citation type="submission" date="2020-03" db="EMBL/GenBank/DDBJ databases">
        <authorList>
            <person name="Weist P."/>
        </authorList>
    </citation>
    <scope>NUCLEOTIDE SEQUENCE</scope>
</reference>
<organism evidence="2 3">
    <name type="scientific">Pleuronectes platessa</name>
    <name type="common">European plaice</name>
    <dbReference type="NCBI Taxonomy" id="8262"/>
    <lineage>
        <taxon>Eukaryota</taxon>
        <taxon>Metazoa</taxon>
        <taxon>Chordata</taxon>
        <taxon>Craniata</taxon>
        <taxon>Vertebrata</taxon>
        <taxon>Euteleostomi</taxon>
        <taxon>Actinopterygii</taxon>
        <taxon>Neopterygii</taxon>
        <taxon>Teleostei</taxon>
        <taxon>Neoteleostei</taxon>
        <taxon>Acanthomorphata</taxon>
        <taxon>Carangaria</taxon>
        <taxon>Pleuronectiformes</taxon>
        <taxon>Pleuronectoidei</taxon>
        <taxon>Pleuronectidae</taxon>
        <taxon>Pleuronectes</taxon>
    </lineage>
</organism>
<feature type="region of interest" description="Disordered" evidence="1">
    <location>
        <begin position="1"/>
        <end position="31"/>
    </location>
</feature>
<comment type="caution">
    <text evidence="2">The sequence shown here is derived from an EMBL/GenBank/DDBJ whole genome shotgun (WGS) entry which is preliminary data.</text>
</comment>
<dbReference type="EMBL" id="CADEAL010000008">
    <property type="protein sequence ID" value="CAB1412565.1"/>
    <property type="molecule type" value="Genomic_DNA"/>
</dbReference>
<evidence type="ECO:0000256" key="1">
    <source>
        <dbReference type="SAM" id="MobiDB-lite"/>
    </source>
</evidence>
<keyword evidence="3" id="KW-1185">Reference proteome</keyword>
<dbReference type="Proteomes" id="UP001153269">
    <property type="component" value="Unassembled WGS sequence"/>
</dbReference>
<proteinExistence type="predicted"/>
<sequence length="105" mass="11215">MAVLEGDSDEDCNADETAAPPAENTPTHKPAESCVTGYAVEDHTNAAGCLHPRPDRGVSQPHPSDGLLALVLTTYLTHLWLQEVASARHGTALCLREYTMGFNVS</sequence>
<feature type="compositionally biased region" description="Acidic residues" evidence="1">
    <location>
        <begin position="1"/>
        <end position="14"/>
    </location>
</feature>